<keyword evidence="3" id="KW-0560">Oxidoreductase</keyword>
<proteinExistence type="predicted"/>
<evidence type="ECO:0000256" key="4">
    <source>
        <dbReference type="ARBA" id="ARBA00023004"/>
    </source>
</evidence>
<dbReference type="GO" id="GO:0051537">
    <property type="term" value="F:2 iron, 2 sulfur cluster binding"/>
    <property type="evidence" value="ECO:0007669"/>
    <property type="project" value="UniProtKB-KW"/>
</dbReference>
<dbReference type="AlphaFoldDB" id="A0A327MLS7"/>
<keyword evidence="2" id="KW-0479">Metal-binding</keyword>
<keyword evidence="5" id="KW-0411">Iron-sulfur</keyword>
<evidence type="ECO:0000256" key="5">
    <source>
        <dbReference type="ARBA" id="ARBA00023014"/>
    </source>
</evidence>
<dbReference type="Proteomes" id="UP000249065">
    <property type="component" value="Unassembled WGS sequence"/>
</dbReference>
<keyword evidence="1" id="KW-0001">2Fe-2S</keyword>
<dbReference type="InterPro" id="IPR036922">
    <property type="entry name" value="Rieske_2Fe-2S_sf"/>
</dbReference>
<dbReference type="OrthoDB" id="9800776at2"/>
<reference evidence="9" key="1">
    <citation type="submission" date="2018-06" db="EMBL/GenBank/DDBJ databases">
        <authorList>
            <person name="Khan S.A."/>
        </authorList>
    </citation>
    <scope>NUCLEOTIDE SEQUENCE [LARGE SCALE GENOMIC DNA]</scope>
    <source>
        <strain evidence="9">DB-1506</strain>
    </source>
</reference>
<dbReference type="InterPro" id="IPR017941">
    <property type="entry name" value="Rieske_2Fe-2S"/>
</dbReference>
<accession>A0A327MLS7</accession>
<feature type="domain" description="Rieske" evidence="7">
    <location>
        <begin position="5"/>
        <end position="99"/>
    </location>
</feature>
<evidence type="ECO:0000256" key="2">
    <source>
        <dbReference type="ARBA" id="ARBA00022723"/>
    </source>
</evidence>
<evidence type="ECO:0000256" key="3">
    <source>
        <dbReference type="ARBA" id="ARBA00023002"/>
    </source>
</evidence>
<dbReference type="PANTHER" id="PTHR21496:SF23">
    <property type="entry name" value="3-PHENYLPROPIONATE_CINNAMIC ACID DIOXYGENASE FERREDOXIN SUBUNIT"/>
    <property type="match status" value="1"/>
</dbReference>
<dbReference type="GO" id="GO:0042128">
    <property type="term" value="P:nitrate assimilation"/>
    <property type="evidence" value="ECO:0007669"/>
    <property type="project" value="UniProtKB-KW"/>
</dbReference>
<dbReference type="SUPFAM" id="SSF50022">
    <property type="entry name" value="ISP domain"/>
    <property type="match status" value="1"/>
</dbReference>
<sequence length="109" mass="11291">MEAERVLCRLADIPPGEGRTFEVGGERIAVFHTRAGGVFATAADCPHKAGPMADGLVGGTTVTCPLHERVYDLRSGKELSGECDIAVYPVRLSADGQVVMPAPVAAVAG</sequence>
<evidence type="ECO:0000256" key="6">
    <source>
        <dbReference type="ARBA" id="ARBA00023063"/>
    </source>
</evidence>
<dbReference type="GO" id="GO:0008942">
    <property type="term" value="F:nitrite reductase [NAD(P)H] activity"/>
    <property type="evidence" value="ECO:0007669"/>
    <property type="project" value="InterPro"/>
</dbReference>
<dbReference type="PROSITE" id="PS51296">
    <property type="entry name" value="RIESKE"/>
    <property type="match status" value="1"/>
</dbReference>
<dbReference type="EMBL" id="QLIX01000001">
    <property type="protein sequence ID" value="RAI61088.1"/>
    <property type="molecule type" value="Genomic_DNA"/>
</dbReference>
<keyword evidence="9" id="KW-1185">Reference proteome</keyword>
<dbReference type="Pfam" id="PF13806">
    <property type="entry name" value="Rieske_2"/>
    <property type="match status" value="1"/>
</dbReference>
<protein>
    <submittedName>
        <fullName evidence="8">Rieske (2Fe-2S) protein</fullName>
    </submittedName>
</protein>
<dbReference type="InterPro" id="IPR012748">
    <property type="entry name" value="Rieske-like_NirD"/>
</dbReference>
<evidence type="ECO:0000259" key="7">
    <source>
        <dbReference type="PROSITE" id="PS51296"/>
    </source>
</evidence>
<comment type="caution">
    <text evidence="8">The sequence shown here is derived from an EMBL/GenBank/DDBJ whole genome shotgun (WGS) entry which is preliminary data.</text>
</comment>
<dbReference type="PANTHER" id="PTHR21496">
    <property type="entry name" value="FERREDOXIN-RELATED"/>
    <property type="match status" value="1"/>
</dbReference>
<organism evidence="8 9">
    <name type="scientific">Roseicella frigidaeris</name>
    <dbReference type="NCBI Taxonomy" id="2230885"/>
    <lineage>
        <taxon>Bacteria</taxon>
        <taxon>Pseudomonadati</taxon>
        <taxon>Pseudomonadota</taxon>
        <taxon>Alphaproteobacteria</taxon>
        <taxon>Acetobacterales</taxon>
        <taxon>Roseomonadaceae</taxon>
        <taxon>Roseicella</taxon>
    </lineage>
</organism>
<evidence type="ECO:0000313" key="8">
    <source>
        <dbReference type="EMBL" id="RAI61088.1"/>
    </source>
</evidence>
<gene>
    <name evidence="8" type="ORF">DOO78_02900</name>
</gene>
<keyword evidence="6" id="KW-0534">Nitrate assimilation</keyword>
<dbReference type="RefSeq" id="WP_111468203.1">
    <property type="nucleotide sequence ID" value="NZ_QLIX01000001.1"/>
</dbReference>
<name>A0A327MLS7_9PROT</name>
<evidence type="ECO:0000313" key="9">
    <source>
        <dbReference type="Proteomes" id="UP000249065"/>
    </source>
</evidence>
<evidence type="ECO:0000256" key="1">
    <source>
        <dbReference type="ARBA" id="ARBA00022714"/>
    </source>
</evidence>
<dbReference type="Gene3D" id="2.102.10.10">
    <property type="entry name" value="Rieske [2Fe-2S] iron-sulphur domain"/>
    <property type="match status" value="1"/>
</dbReference>
<dbReference type="GO" id="GO:0046872">
    <property type="term" value="F:metal ion binding"/>
    <property type="evidence" value="ECO:0007669"/>
    <property type="project" value="UniProtKB-KW"/>
</dbReference>
<keyword evidence="4" id="KW-0408">Iron</keyword>